<proteinExistence type="predicted"/>
<sequence length="471" mass="50181">MNPFLRRSLPRRDRPARSRLPLRAARTAALTALLGSLSALPGADAQSGVSPAQAVFTSVNDLISTRYGGLSTVDRAALTREYQQRLNNVCAPTPDTCEESRAYPVLEAELTALGDEHSFFQTPEDYREFVASATGGNRLQFGVKLARLDGQNRVVTEVVPGSAAEDAGLRRGDSIQTLNGRPYLYEDLRSAREQGLPITLGVLRLGRTVTVSLTARESSTLDLPRLTFVPADGTATIPVLPASTDPLAATPAAQGEVAVIRIPTFLSGNRVAQRVHDLVGQAQSRGASGLIVDLRGNPGGSLSECDSAVSAFVPSLTRVARSADGNARTVVSRGTRLEDGRLAGGVRNARLWTGPLAVLVDEGSASCSEFFAYEVQYAARGPVIGEATAGVGNTATRVFQVGEAAVQLTLLNYAKPDGTPYPQRITPDQLRTQGEDEIRQLTQGFDPLLQLGVQSLQRAPVLSIDPFRTQP</sequence>
<dbReference type="Pfam" id="PF03572">
    <property type="entry name" value="Peptidase_S41"/>
    <property type="match status" value="1"/>
</dbReference>
<dbReference type="PROSITE" id="PS50106">
    <property type="entry name" value="PDZ"/>
    <property type="match status" value="1"/>
</dbReference>
<gene>
    <name evidence="2" type="ORF">GCM10008959_26660</name>
</gene>
<dbReference type="Proteomes" id="UP000634308">
    <property type="component" value="Unassembled WGS sequence"/>
</dbReference>
<evidence type="ECO:0000313" key="2">
    <source>
        <dbReference type="EMBL" id="GGR63298.1"/>
    </source>
</evidence>
<dbReference type="InterPro" id="IPR005151">
    <property type="entry name" value="Tail-specific_protease"/>
</dbReference>
<dbReference type="Gene3D" id="3.90.226.10">
    <property type="entry name" value="2-enoyl-CoA Hydratase, Chain A, domain 1"/>
    <property type="match status" value="1"/>
</dbReference>
<dbReference type="PANTHER" id="PTHR32060">
    <property type="entry name" value="TAIL-SPECIFIC PROTEASE"/>
    <property type="match status" value="1"/>
</dbReference>
<accession>A0ABQ2RT50</accession>
<dbReference type="EMBL" id="BMQM01000018">
    <property type="protein sequence ID" value="GGR63298.1"/>
    <property type="molecule type" value="Genomic_DNA"/>
</dbReference>
<dbReference type="InterPro" id="IPR036034">
    <property type="entry name" value="PDZ_sf"/>
</dbReference>
<dbReference type="SMART" id="SM00228">
    <property type="entry name" value="PDZ"/>
    <property type="match status" value="1"/>
</dbReference>
<organism evidence="2 3">
    <name type="scientific">Deinococcus seoulensis</name>
    <dbReference type="NCBI Taxonomy" id="1837379"/>
    <lineage>
        <taxon>Bacteria</taxon>
        <taxon>Thermotogati</taxon>
        <taxon>Deinococcota</taxon>
        <taxon>Deinococci</taxon>
        <taxon>Deinococcales</taxon>
        <taxon>Deinococcaceae</taxon>
        <taxon>Deinococcus</taxon>
    </lineage>
</organism>
<evidence type="ECO:0000259" key="1">
    <source>
        <dbReference type="PROSITE" id="PS50106"/>
    </source>
</evidence>
<keyword evidence="3" id="KW-1185">Reference proteome</keyword>
<evidence type="ECO:0000313" key="3">
    <source>
        <dbReference type="Proteomes" id="UP000634308"/>
    </source>
</evidence>
<name>A0ABQ2RT50_9DEIO</name>
<protein>
    <submittedName>
        <fullName evidence="2">Protease</fullName>
    </submittedName>
</protein>
<feature type="domain" description="PDZ" evidence="1">
    <location>
        <begin position="126"/>
        <end position="184"/>
    </location>
</feature>
<keyword evidence="2" id="KW-0645">Protease</keyword>
<dbReference type="SMART" id="SM00245">
    <property type="entry name" value="TSPc"/>
    <property type="match status" value="1"/>
</dbReference>
<dbReference type="Gene3D" id="2.30.42.10">
    <property type="match status" value="1"/>
</dbReference>
<comment type="caution">
    <text evidence="2">The sequence shown here is derived from an EMBL/GenBank/DDBJ whole genome shotgun (WGS) entry which is preliminary data.</text>
</comment>
<dbReference type="GO" id="GO:0006508">
    <property type="term" value="P:proteolysis"/>
    <property type="evidence" value="ECO:0007669"/>
    <property type="project" value="UniProtKB-KW"/>
</dbReference>
<dbReference type="PANTHER" id="PTHR32060:SF30">
    <property type="entry name" value="CARBOXY-TERMINAL PROCESSING PROTEASE CTPA"/>
    <property type="match status" value="1"/>
</dbReference>
<dbReference type="InterPro" id="IPR001478">
    <property type="entry name" value="PDZ"/>
</dbReference>
<dbReference type="SUPFAM" id="SSF50156">
    <property type="entry name" value="PDZ domain-like"/>
    <property type="match status" value="1"/>
</dbReference>
<dbReference type="CDD" id="cd06567">
    <property type="entry name" value="Peptidase_S41"/>
    <property type="match status" value="1"/>
</dbReference>
<dbReference type="InterPro" id="IPR029045">
    <property type="entry name" value="ClpP/crotonase-like_dom_sf"/>
</dbReference>
<dbReference type="RefSeq" id="WP_189065486.1">
    <property type="nucleotide sequence ID" value="NZ_BMQM01000018.1"/>
</dbReference>
<dbReference type="GO" id="GO:0008233">
    <property type="term" value="F:peptidase activity"/>
    <property type="evidence" value="ECO:0007669"/>
    <property type="project" value="UniProtKB-KW"/>
</dbReference>
<dbReference type="SUPFAM" id="SSF52096">
    <property type="entry name" value="ClpP/crotonase"/>
    <property type="match status" value="1"/>
</dbReference>
<reference evidence="3" key="1">
    <citation type="journal article" date="2019" name="Int. J. Syst. Evol. Microbiol.">
        <title>The Global Catalogue of Microorganisms (GCM) 10K type strain sequencing project: providing services to taxonomists for standard genome sequencing and annotation.</title>
        <authorList>
            <consortium name="The Broad Institute Genomics Platform"/>
            <consortium name="The Broad Institute Genome Sequencing Center for Infectious Disease"/>
            <person name="Wu L."/>
            <person name="Ma J."/>
        </authorList>
    </citation>
    <scope>NUCLEOTIDE SEQUENCE [LARGE SCALE GENOMIC DNA]</scope>
    <source>
        <strain evidence="3">JCM 31404</strain>
    </source>
</reference>
<keyword evidence="2" id="KW-0378">Hydrolase</keyword>
<dbReference type="Pfam" id="PF00595">
    <property type="entry name" value="PDZ"/>
    <property type="match status" value="1"/>
</dbReference>